<dbReference type="GO" id="GO:0006355">
    <property type="term" value="P:regulation of DNA-templated transcription"/>
    <property type="evidence" value="ECO:0007669"/>
    <property type="project" value="InterPro"/>
</dbReference>
<feature type="coiled-coil region" evidence="1">
    <location>
        <begin position="114"/>
        <end position="176"/>
    </location>
</feature>
<evidence type="ECO:0000313" key="5">
    <source>
        <dbReference type="Proteomes" id="UP000005238"/>
    </source>
</evidence>
<dbReference type="HOGENOM" id="CLU_120719_0_0_1"/>
<dbReference type="EMBL" id="DS566026">
    <property type="status" value="NOT_ANNOTATED_CDS"/>
    <property type="molecule type" value="Genomic_DNA"/>
</dbReference>
<accession>H3GNF5</accession>
<dbReference type="PANTHER" id="PTHR10880">
    <property type="entry name" value="MORTALITY FACTOR 4-LIKE PROTEIN"/>
    <property type="match status" value="1"/>
</dbReference>
<dbReference type="OMA" id="WDEWIAQ"/>
<dbReference type="Gene3D" id="2.30.30.140">
    <property type="match status" value="1"/>
</dbReference>
<dbReference type="VEuPathDB" id="FungiDB:KRP23_14933"/>
<dbReference type="STRING" id="164328.H3GNF5"/>
<evidence type="ECO:0000259" key="3">
    <source>
        <dbReference type="Pfam" id="PF22732"/>
    </source>
</evidence>
<dbReference type="InParanoid" id="H3GNF5"/>
<protein>
    <recommendedName>
        <fullName evidence="3">MSL3 chromodomain-like domain-containing protein</fullName>
    </recommendedName>
</protein>
<dbReference type="RefSeq" id="XP_067737089.1">
    <property type="nucleotide sequence ID" value="XM_067885814.1"/>
</dbReference>
<feature type="domain" description="MSL3 chromodomain-like" evidence="3">
    <location>
        <begin position="6"/>
        <end position="68"/>
    </location>
</feature>
<proteinExistence type="predicted"/>
<dbReference type="eggNOG" id="ENOG502SWS1">
    <property type="taxonomic scope" value="Eukaryota"/>
</dbReference>
<dbReference type="VEuPathDB" id="FungiDB:KRP22_8965"/>
<dbReference type="SUPFAM" id="SSF54160">
    <property type="entry name" value="Chromo domain-like"/>
    <property type="match status" value="1"/>
</dbReference>
<keyword evidence="1" id="KW-0175">Coiled coil</keyword>
<reference evidence="5" key="1">
    <citation type="journal article" date="2006" name="Science">
        <title>Phytophthora genome sequences uncover evolutionary origins and mechanisms of pathogenesis.</title>
        <authorList>
            <person name="Tyler B.M."/>
            <person name="Tripathy S."/>
            <person name="Zhang X."/>
            <person name="Dehal P."/>
            <person name="Jiang R.H."/>
            <person name="Aerts A."/>
            <person name="Arredondo F.D."/>
            <person name="Baxter L."/>
            <person name="Bensasson D."/>
            <person name="Beynon J.L."/>
            <person name="Chapman J."/>
            <person name="Damasceno C.M."/>
            <person name="Dorrance A.E."/>
            <person name="Dou D."/>
            <person name="Dickerman A.W."/>
            <person name="Dubchak I.L."/>
            <person name="Garbelotto M."/>
            <person name="Gijzen M."/>
            <person name="Gordon S.G."/>
            <person name="Govers F."/>
            <person name="Grunwald N.J."/>
            <person name="Huang W."/>
            <person name="Ivors K.L."/>
            <person name="Jones R.W."/>
            <person name="Kamoun S."/>
            <person name="Krampis K."/>
            <person name="Lamour K.H."/>
            <person name="Lee M.K."/>
            <person name="McDonald W.H."/>
            <person name="Medina M."/>
            <person name="Meijer H.J."/>
            <person name="Nordberg E.K."/>
            <person name="Maclean D.J."/>
            <person name="Ospina-Giraldo M.D."/>
            <person name="Morris P.F."/>
            <person name="Phuntumart V."/>
            <person name="Putnam N.H."/>
            <person name="Rash S."/>
            <person name="Rose J.K."/>
            <person name="Sakihama Y."/>
            <person name="Salamov A.A."/>
            <person name="Savidor A."/>
            <person name="Scheuring C.F."/>
            <person name="Smith B.M."/>
            <person name="Sobral B.W."/>
            <person name="Terry A."/>
            <person name="Torto-Alalibo T.A."/>
            <person name="Win J."/>
            <person name="Xu Z."/>
            <person name="Zhang H."/>
            <person name="Grigoriev I.V."/>
            <person name="Rokhsar D.S."/>
            <person name="Boore J.L."/>
        </authorList>
    </citation>
    <scope>NUCLEOTIDE SEQUENCE [LARGE SCALE GENOMIC DNA]</scope>
    <source>
        <strain evidence="5">Pr102</strain>
    </source>
</reference>
<evidence type="ECO:0000313" key="4">
    <source>
        <dbReference type="EnsemblProtists" id="Phyra78135"/>
    </source>
</evidence>
<feature type="region of interest" description="Disordered" evidence="2">
    <location>
        <begin position="76"/>
        <end position="100"/>
    </location>
</feature>
<dbReference type="InterPro" id="IPR008676">
    <property type="entry name" value="MRG"/>
</dbReference>
<dbReference type="AlphaFoldDB" id="H3GNF5"/>
<dbReference type="VEuPathDB" id="FungiDB:KRP23_12012"/>
<organism evidence="4 5">
    <name type="scientific">Phytophthora ramorum</name>
    <name type="common">Sudden oak death agent</name>
    <dbReference type="NCBI Taxonomy" id="164328"/>
    <lineage>
        <taxon>Eukaryota</taxon>
        <taxon>Sar</taxon>
        <taxon>Stramenopiles</taxon>
        <taxon>Oomycota</taxon>
        <taxon>Peronosporomycetes</taxon>
        <taxon>Peronosporales</taxon>
        <taxon>Peronosporaceae</taxon>
        <taxon>Phytophthora</taxon>
    </lineage>
</organism>
<dbReference type="RefSeq" id="XP_067739620.1">
    <property type="nucleotide sequence ID" value="XM_067882597.1"/>
</dbReference>
<keyword evidence="5" id="KW-1185">Reference proteome</keyword>
<sequence>MVIKVADTVLVYYDLLIFDAEVLQIEPSGEENRYFVHFPGWSDNWDEWIAQENVLEDTPANRERQKKAKEELLVHHSTGNGVQPPRPMQQDAAANRRPSTLPGSERLVAMIGWMKTLDDSLTRLDQQVKGLMREQISQEVGAVQLKKRKAESEVHKAELEVEVARDLKRVKVAEETAMARKRLKDAGISQKEIDAVLPADAR</sequence>
<dbReference type="EnsemblProtists" id="Phyra78135">
    <property type="protein sequence ID" value="Phyra78135"/>
    <property type="gene ID" value="Phyra78135"/>
</dbReference>
<dbReference type="Pfam" id="PF22732">
    <property type="entry name" value="MSL3_chromo-like"/>
    <property type="match status" value="1"/>
</dbReference>
<dbReference type="InterPro" id="IPR053820">
    <property type="entry name" value="MSL3_chromo-like"/>
</dbReference>
<dbReference type="GO" id="GO:0006325">
    <property type="term" value="P:chromatin organization"/>
    <property type="evidence" value="ECO:0007669"/>
    <property type="project" value="InterPro"/>
</dbReference>
<dbReference type="InterPro" id="IPR016197">
    <property type="entry name" value="Chromo-like_dom_sf"/>
</dbReference>
<dbReference type="GeneID" id="94221606"/>
<dbReference type="Proteomes" id="UP000005238">
    <property type="component" value="Unassembled WGS sequence"/>
</dbReference>
<dbReference type="GeneID" id="94218362"/>
<evidence type="ECO:0000256" key="1">
    <source>
        <dbReference type="SAM" id="Coils"/>
    </source>
</evidence>
<dbReference type="OrthoDB" id="124855at2759"/>
<name>H3GNF5_PHYRM</name>
<evidence type="ECO:0000256" key="2">
    <source>
        <dbReference type="SAM" id="MobiDB-lite"/>
    </source>
</evidence>
<dbReference type="GO" id="GO:0005634">
    <property type="term" value="C:nucleus"/>
    <property type="evidence" value="ECO:0007669"/>
    <property type="project" value="InterPro"/>
</dbReference>
<dbReference type="GO" id="GO:0000123">
    <property type="term" value="C:histone acetyltransferase complex"/>
    <property type="evidence" value="ECO:0000318"/>
    <property type="project" value="GO_Central"/>
</dbReference>
<reference evidence="4" key="2">
    <citation type="submission" date="2015-06" db="UniProtKB">
        <authorList>
            <consortium name="EnsemblProtists"/>
        </authorList>
    </citation>
    <scope>IDENTIFICATION</scope>
    <source>
        <strain evidence="4">Pr102</strain>
    </source>
</reference>
<dbReference type="PANTHER" id="PTHR10880:SF15">
    <property type="entry name" value="MSL COMPLEX SUBUNIT 3"/>
    <property type="match status" value="1"/>
</dbReference>